<feature type="non-terminal residue" evidence="2">
    <location>
        <position position="1"/>
    </location>
</feature>
<comment type="caution">
    <text evidence="2">The sequence shown here is derived from an EMBL/GenBank/DDBJ whole genome shotgun (WGS) entry which is preliminary data.</text>
</comment>
<evidence type="ECO:0000313" key="2">
    <source>
        <dbReference type="EMBL" id="KAJ7687709.1"/>
    </source>
</evidence>
<dbReference type="EMBL" id="JARKIE010000085">
    <property type="protein sequence ID" value="KAJ7687709.1"/>
    <property type="molecule type" value="Genomic_DNA"/>
</dbReference>
<evidence type="ECO:0000259" key="1">
    <source>
        <dbReference type="Pfam" id="PF12937"/>
    </source>
</evidence>
<dbReference type="Gene3D" id="1.20.1280.50">
    <property type="match status" value="1"/>
</dbReference>
<name>A0AAD7GCA1_MYCRO</name>
<feature type="domain" description="F-box" evidence="1">
    <location>
        <begin position="35"/>
        <end position="98"/>
    </location>
</feature>
<protein>
    <recommendedName>
        <fullName evidence="1">F-box domain-containing protein</fullName>
    </recommendedName>
</protein>
<dbReference type="Proteomes" id="UP001221757">
    <property type="component" value="Unassembled WGS sequence"/>
</dbReference>
<reference evidence="2" key="1">
    <citation type="submission" date="2023-03" db="EMBL/GenBank/DDBJ databases">
        <title>Massive genome expansion in bonnet fungi (Mycena s.s.) driven by repeated elements and novel gene families across ecological guilds.</title>
        <authorList>
            <consortium name="Lawrence Berkeley National Laboratory"/>
            <person name="Harder C.B."/>
            <person name="Miyauchi S."/>
            <person name="Viragh M."/>
            <person name="Kuo A."/>
            <person name="Thoen E."/>
            <person name="Andreopoulos B."/>
            <person name="Lu D."/>
            <person name="Skrede I."/>
            <person name="Drula E."/>
            <person name="Henrissat B."/>
            <person name="Morin E."/>
            <person name="Kohler A."/>
            <person name="Barry K."/>
            <person name="LaButti K."/>
            <person name="Morin E."/>
            <person name="Salamov A."/>
            <person name="Lipzen A."/>
            <person name="Mereny Z."/>
            <person name="Hegedus B."/>
            <person name="Baldrian P."/>
            <person name="Stursova M."/>
            <person name="Weitz H."/>
            <person name="Taylor A."/>
            <person name="Grigoriev I.V."/>
            <person name="Nagy L.G."/>
            <person name="Martin F."/>
            <person name="Kauserud H."/>
        </authorList>
    </citation>
    <scope>NUCLEOTIDE SEQUENCE</scope>
    <source>
        <strain evidence="2">CBHHK067</strain>
    </source>
</reference>
<feature type="non-terminal residue" evidence="2">
    <location>
        <position position="125"/>
    </location>
</feature>
<dbReference type="InterPro" id="IPR001810">
    <property type="entry name" value="F-box_dom"/>
</dbReference>
<sequence length="125" mass="14080">DTRITALREELGGLEAFRAALKAHYDDCGGLLAPIRRLPSELLVKIFELVSTEVRNHVSPASSSDEAILHLSQPHLLALSSVCSRFYTLVMHTCTLWNIIRLDTLERPSADGEIMMRLLKRILDR</sequence>
<proteinExistence type="predicted"/>
<organism evidence="2 3">
    <name type="scientific">Mycena rosella</name>
    <name type="common">Pink bonnet</name>
    <name type="synonym">Agaricus rosellus</name>
    <dbReference type="NCBI Taxonomy" id="1033263"/>
    <lineage>
        <taxon>Eukaryota</taxon>
        <taxon>Fungi</taxon>
        <taxon>Dikarya</taxon>
        <taxon>Basidiomycota</taxon>
        <taxon>Agaricomycotina</taxon>
        <taxon>Agaricomycetes</taxon>
        <taxon>Agaricomycetidae</taxon>
        <taxon>Agaricales</taxon>
        <taxon>Marasmiineae</taxon>
        <taxon>Mycenaceae</taxon>
        <taxon>Mycena</taxon>
    </lineage>
</organism>
<dbReference type="Pfam" id="PF12937">
    <property type="entry name" value="F-box-like"/>
    <property type="match status" value="1"/>
</dbReference>
<keyword evidence="3" id="KW-1185">Reference proteome</keyword>
<dbReference type="AlphaFoldDB" id="A0AAD7GCA1"/>
<evidence type="ECO:0000313" key="3">
    <source>
        <dbReference type="Proteomes" id="UP001221757"/>
    </source>
</evidence>
<gene>
    <name evidence="2" type="ORF">B0H17DRAFT_859591</name>
</gene>
<accession>A0AAD7GCA1</accession>